<dbReference type="AlphaFoldDB" id="A0AAU9X3H5"/>
<dbReference type="InterPro" id="IPR008979">
    <property type="entry name" value="Galactose-bd-like_sf"/>
</dbReference>
<dbReference type="Pfam" id="PF00754">
    <property type="entry name" value="F5_F8_type_C"/>
    <property type="match status" value="1"/>
</dbReference>
<dbReference type="Gene3D" id="2.60.120.260">
    <property type="entry name" value="Galactose-binding domain-like"/>
    <property type="match status" value="1"/>
</dbReference>
<dbReference type="EMBL" id="CALNXJ010000029">
    <property type="protein sequence ID" value="CAH3135238.1"/>
    <property type="molecule type" value="Genomic_DNA"/>
</dbReference>
<protein>
    <submittedName>
        <fullName evidence="4">Uncharacterized protein</fullName>
    </submittedName>
</protein>
<dbReference type="PROSITE" id="PS01285">
    <property type="entry name" value="FA58C_1"/>
    <property type="match status" value="1"/>
</dbReference>
<reference evidence="4 5" key="1">
    <citation type="submission" date="2022-05" db="EMBL/GenBank/DDBJ databases">
        <authorList>
            <consortium name="Genoscope - CEA"/>
            <person name="William W."/>
        </authorList>
    </citation>
    <scope>NUCLEOTIDE SEQUENCE [LARGE SCALE GENOMIC DNA]</scope>
</reference>
<evidence type="ECO:0000313" key="4">
    <source>
        <dbReference type="EMBL" id="CAH3135238.1"/>
    </source>
</evidence>
<feature type="domain" description="Apple" evidence="3">
    <location>
        <begin position="27"/>
        <end position="107"/>
    </location>
</feature>
<dbReference type="Pfam" id="PF00024">
    <property type="entry name" value="PAN_1"/>
    <property type="match status" value="1"/>
</dbReference>
<evidence type="ECO:0000259" key="3">
    <source>
        <dbReference type="PROSITE" id="PS50948"/>
    </source>
</evidence>
<organism evidence="4 5">
    <name type="scientific">Pocillopora meandrina</name>
    <dbReference type="NCBI Taxonomy" id="46732"/>
    <lineage>
        <taxon>Eukaryota</taxon>
        <taxon>Metazoa</taxon>
        <taxon>Cnidaria</taxon>
        <taxon>Anthozoa</taxon>
        <taxon>Hexacorallia</taxon>
        <taxon>Scleractinia</taxon>
        <taxon>Astrocoeniina</taxon>
        <taxon>Pocilloporidae</taxon>
        <taxon>Pocillopora</taxon>
    </lineage>
</organism>
<sequence>MAGRQASFFIELFFISQMFLNIATQQCGTGGDVYSIYQMMLKGHTYKTFKTTPGTLECRETCLVDHRCQSFNLVMFIAICELNNQTKETKPEDFVKDENRYYMAKGPKRVPLGSIFELPAESRKEIEASTGRQAVNGNYWLDFTRSGNSTLARCDIKTKCYLTADSFYYYLECGPVGVADRNAISDARMTASTVYNRKSYPYFGRLHENRGYGGWCPKAKTDRTDYLQVDVGTMLSVCAVATQGEKAFREWTTSYKLHLSSDGVTWNAYEETSTTKVFPGNSDQYSVVKHFLTTDVMTRYVRFYPVTYHKFPCLRVEIFVRK</sequence>
<keyword evidence="1" id="KW-0732">Signal</keyword>
<dbReference type="PROSITE" id="PS50022">
    <property type="entry name" value="FA58C_3"/>
    <property type="match status" value="1"/>
</dbReference>
<feature type="signal peptide" evidence="1">
    <location>
        <begin position="1"/>
        <end position="24"/>
    </location>
</feature>
<feature type="domain" description="F5/8 type C" evidence="2">
    <location>
        <begin position="173"/>
        <end position="321"/>
    </location>
</feature>
<dbReference type="SUPFAM" id="SSF49785">
    <property type="entry name" value="Galactose-binding domain-like"/>
    <property type="match status" value="1"/>
</dbReference>
<feature type="chain" id="PRO_5043728950" evidence="1">
    <location>
        <begin position="25"/>
        <end position="322"/>
    </location>
</feature>
<proteinExistence type="predicted"/>
<dbReference type="FunFam" id="2.60.120.260:FF:000016">
    <property type="entry name" value="Contactin-associated protein-like 4 isoform 1"/>
    <property type="match status" value="1"/>
</dbReference>
<comment type="caution">
    <text evidence="4">The sequence shown here is derived from an EMBL/GenBank/DDBJ whole genome shotgun (WGS) entry which is preliminary data.</text>
</comment>
<evidence type="ECO:0000256" key="1">
    <source>
        <dbReference type="SAM" id="SignalP"/>
    </source>
</evidence>
<dbReference type="InterPro" id="IPR003609">
    <property type="entry name" value="Pan_app"/>
</dbReference>
<evidence type="ECO:0000313" key="5">
    <source>
        <dbReference type="Proteomes" id="UP001159428"/>
    </source>
</evidence>
<dbReference type="PANTHER" id="PTHR24543">
    <property type="entry name" value="MULTICOPPER OXIDASE-RELATED"/>
    <property type="match status" value="1"/>
</dbReference>
<dbReference type="CDD" id="cd00057">
    <property type="entry name" value="FA58C"/>
    <property type="match status" value="1"/>
</dbReference>
<dbReference type="PROSITE" id="PS50948">
    <property type="entry name" value="PAN"/>
    <property type="match status" value="1"/>
</dbReference>
<dbReference type="InterPro" id="IPR000421">
    <property type="entry name" value="FA58C"/>
</dbReference>
<evidence type="ECO:0000259" key="2">
    <source>
        <dbReference type="PROSITE" id="PS50022"/>
    </source>
</evidence>
<keyword evidence="5" id="KW-1185">Reference proteome</keyword>
<gene>
    <name evidence="4" type="ORF">PMEA_00016099</name>
</gene>
<dbReference type="SMART" id="SM00231">
    <property type="entry name" value="FA58C"/>
    <property type="match status" value="1"/>
</dbReference>
<accession>A0AAU9X3H5</accession>
<dbReference type="Proteomes" id="UP001159428">
    <property type="component" value="Unassembled WGS sequence"/>
</dbReference>
<name>A0AAU9X3H5_9CNID</name>